<dbReference type="KEGG" id="dpn:BCB69_05420"/>
<evidence type="ECO:0000313" key="9">
    <source>
        <dbReference type="Proteomes" id="UP000094757"/>
    </source>
</evidence>
<dbReference type="STRING" id="39950.BCB69_05420"/>
<dbReference type="RefSeq" id="WP_069177236.1">
    <property type="nucleotide sequence ID" value="NZ_CP017037.1"/>
</dbReference>
<name>A0A1B3WEP3_9FIRM</name>
<protein>
    <recommendedName>
        <fullName evidence="2">protein-tyrosine-phosphatase</fullName>
        <ecNumber evidence="2">3.1.3.48</ecNumber>
    </recommendedName>
</protein>
<dbReference type="GO" id="GO:0004725">
    <property type="term" value="F:protein tyrosine phosphatase activity"/>
    <property type="evidence" value="ECO:0007669"/>
    <property type="project" value="UniProtKB-EC"/>
</dbReference>
<dbReference type="InterPro" id="IPR036196">
    <property type="entry name" value="Ptyr_pPase_sf"/>
</dbReference>
<dbReference type="SMART" id="SM00226">
    <property type="entry name" value="LMWPc"/>
    <property type="match status" value="1"/>
</dbReference>
<accession>A0A1B3WEP3</accession>
<dbReference type="PANTHER" id="PTHR11717">
    <property type="entry name" value="LOW MOLECULAR WEIGHT PROTEIN TYROSINE PHOSPHATASE"/>
    <property type="match status" value="1"/>
</dbReference>
<dbReference type="PRINTS" id="PR00719">
    <property type="entry name" value="LMWPTPASE"/>
</dbReference>
<dbReference type="InterPro" id="IPR017867">
    <property type="entry name" value="Tyr_phospatase_low_mol_wt"/>
</dbReference>
<keyword evidence="3" id="KW-0378">Hydrolase</keyword>
<dbReference type="SUPFAM" id="SSF52788">
    <property type="entry name" value="Phosphotyrosine protein phosphatases I"/>
    <property type="match status" value="1"/>
</dbReference>
<organism evidence="8 9">
    <name type="scientific">Dialister pneumosintes</name>
    <dbReference type="NCBI Taxonomy" id="39950"/>
    <lineage>
        <taxon>Bacteria</taxon>
        <taxon>Bacillati</taxon>
        <taxon>Bacillota</taxon>
        <taxon>Negativicutes</taxon>
        <taxon>Veillonellales</taxon>
        <taxon>Veillonellaceae</taxon>
        <taxon>Dialister</taxon>
    </lineage>
</organism>
<comment type="catalytic activity">
    <reaction evidence="5">
        <text>O-phospho-L-tyrosyl-[protein] + H2O = L-tyrosyl-[protein] + phosphate</text>
        <dbReference type="Rhea" id="RHEA:10684"/>
        <dbReference type="Rhea" id="RHEA-COMP:10136"/>
        <dbReference type="Rhea" id="RHEA-COMP:20101"/>
        <dbReference type="ChEBI" id="CHEBI:15377"/>
        <dbReference type="ChEBI" id="CHEBI:43474"/>
        <dbReference type="ChEBI" id="CHEBI:46858"/>
        <dbReference type="ChEBI" id="CHEBI:61978"/>
        <dbReference type="EC" id="3.1.3.48"/>
    </reaction>
</comment>
<feature type="active site" description="Nucleophile" evidence="6">
    <location>
        <position position="8"/>
    </location>
</feature>
<evidence type="ECO:0000256" key="6">
    <source>
        <dbReference type="PIRSR" id="PIRSR617867-1"/>
    </source>
</evidence>
<dbReference type="Pfam" id="PF01451">
    <property type="entry name" value="LMWPc"/>
    <property type="match status" value="1"/>
</dbReference>
<evidence type="ECO:0000256" key="3">
    <source>
        <dbReference type="ARBA" id="ARBA00022801"/>
    </source>
</evidence>
<feature type="domain" description="Phosphotyrosine protein phosphatase I" evidence="7">
    <location>
        <begin position="2"/>
        <end position="147"/>
    </location>
</feature>
<evidence type="ECO:0000256" key="2">
    <source>
        <dbReference type="ARBA" id="ARBA00013064"/>
    </source>
</evidence>
<feature type="active site" evidence="6">
    <location>
        <position position="14"/>
    </location>
</feature>
<evidence type="ECO:0000256" key="5">
    <source>
        <dbReference type="ARBA" id="ARBA00051722"/>
    </source>
</evidence>
<dbReference type="AlphaFoldDB" id="A0A1B3WEP3"/>
<gene>
    <name evidence="8" type="ORF">BCB69_05420</name>
</gene>
<dbReference type="PANTHER" id="PTHR11717:SF7">
    <property type="entry name" value="LOW MOLECULAR WEIGHT PHOSPHOTYROSINE PROTEIN PHOSPHATASE"/>
    <property type="match status" value="1"/>
</dbReference>
<dbReference type="InterPro" id="IPR050438">
    <property type="entry name" value="LMW_PTPase"/>
</dbReference>
<sequence length="152" mass="17507">MIRVLFVCHGNICRSPMAEFIMKDIVKKAGLDEKIEISSVAATRDEIGNDMYPPAKRKLEEMGIPYTRRVARLFTGADYEKYDVIIGMDEENREDLLHLTQGDPKKKLKQLMDFTDTPKEVADPWYTGNFNETYEDILRGTTGLLQALRKQM</sequence>
<proteinExistence type="inferred from homology"/>
<dbReference type="Gene3D" id="3.40.50.2300">
    <property type="match status" value="1"/>
</dbReference>
<dbReference type="CDD" id="cd16343">
    <property type="entry name" value="LMWPTP"/>
    <property type="match status" value="1"/>
</dbReference>
<evidence type="ECO:0000256" key="1">
    <source>
        <dbReference type="ARBA" id="ARBA00011063"/>
    </source>
</evidence>
<evidence type="ECO:0000259" key="7">
    <source>
        <dbReference type="SMART" id="SM00226"/>
    </source>
</evidence>
<evidence type="ECO:0000313" key="8">
    <source>
        <dbReference type="EMBL" id="AOH39432.1"/>
    </source>
</evidence>
<dbReference type="EC" id="3.1.3.48" evidence="2"/>
<comment type="similarity">
    <text evidence="1">Belongs to the low molecular weight phosphotyrosine protein phosphatase family.</text>
</comment>
<dbReference type="EMBL" id="CP017037">
    <property type="protein sequence ID" value="AOH39432.1"/>
    <property type="molecule type" value="Genomic_DNA"/>
</dbReference>
<dbReference type="Proteomes" id="UP000094757">
    <property type="component" value="Chromosome"/>
</dbReference>
<feature type="active site" description="Proton donor" evidence="6">
    <location>
        <position position="123"/>
    </location>
</feature>
<keyword evidence="4" id="KW-0904">Protein phosphatase</keyword>
<reference evidence="9" key="1">
    <citation type="submission" date="2016-08" db="EMBL/GenBank/DDBJ databases">
        <authorList>
            <person name="Holder M.E."/>
            <person name="Ajami N.J."/>
            <person name="Petrosino J.F."/>
        </authorList>
    </citation>
    <scope>NUCLEOTIDE SEQUENCE [LARGE SCALE GENOMIC DNA]</scope>
    <source>
        <strain evidence="9">F0677</strain>
    </source>
</reference>
<dbReference type="InterPro" id="IPR023485">
    <property type="entry name" value="Ptyr_pPase"/>
</dbReference>
<evidence type="ECO:0000256" key="4">
    <source>
        <dbReference type="ARBA" id="ARBA00022912"/>
    </source>
</evidence>